<organism evidence="2 3">
    <name type="scientific">Legionella londiniensis</name>
    <dbReference type="NCBI Taxonomy" id="45068"/>
    <lineage>
        <taxon>Bacteria</taxon>
        <taxon>Pseudomonadati</taxon>
        <taxon>Pseudomonadota</taxon>
        <taxon>Gammaproteobacteria</taxon>
        <taxon>Legionellales</taxon>
        <taxon>Legionellaceae</taxon>
        <taxon>Legionella</taxon>
    </lineage>
</organism>
<keyword evidence="1" id="KW-1133">Transmembrane helix</keyword>
<evidence type="ECO:0000313" key="2">
    <source>
        <dbReference type="EMBL" id="KTD21665.1"/>
    </source>
</evidence>
<dbReference type="STRING" id="45068.Llon_0830"/>
<keyword evidence="1" id="KW-0472">Membrane</keyword>
<proteinExistence type="predicted"/>
<keyword evidence="3" id="KW-1185">Reference proteome</keyword>
<accession>A0A0W0VNG7</accession>
<dbReference type="PATRIC" id="fig|45068.5.peg.886"/>
<dbReference type="Proteomes" id="UP000054997">
    <property type="component" value="Unassembled WGS sequence"/>
</dbReference>
<evidence type="ECO:0000313" key="3">
    <source>
        <dbReference type="Proteomes" id="UP000054997"/>
    </source>
</evidence>
<sequence>MKTLGLGSWSWTKLFLYWIGSLLLFLLLLWAGYYWRQKTVDSLTREYQRFQQELRKFNIAQNPPLTLAQQLGELANQKPKLKAFITRFLAQYEHLRLQKNEQEDSVARHETYRLIKSLRARIKKE</sequence>
<name>A0A0W0VNG7_9GAMM</name>
<dbReference type="AlphaFoldDB" id="A0A0W0VNG7"/>
<protein>
    <submittedName>
        <fullName evidence="2">Transglutaminase</fullName>
    </submittedName>
</protein>
<gene>
    <name evidence="2" type="ORF">Llon_0830</name>
</gene>
<feature type="transmembrane region" description="Helical" evidence="1">
    <location>
        <begin position="15"/>
        <end position="35"/>
    </location>
</feature>
<keyword evidence="1" id="KW-0812">Transmembrane</keyword>
<dbReference type="EMBL" id="LNYK01000014">
    <property type="protein sequence ID" value="KTD21665.1"/>
    <property type="molecule type" value="Genomic_DNA"/>
</dbReference>
<evidence type="ECO:0000256" key="1">
    <source>
        <dbReference type="SAM" id="Phobius"/>
    </source>
</evidence>
<reference evidence="2 3" key="1">
    <citation type="submission" date="2015-11" db="EMBL/GenBank/DDBJ databases">
        <title>Genomic analysis of 38 Legionella species identifies large and diverse effector repertoires.</title>
        <authorList>
            <person name="Burstein D."/>
            <person name="Amaro F."/>
            <person name="Zusman T."/>
            <person name="Lifshitz Z."/>
            <person name="Cohen O."/>
            <person name="Gilbert J.A."/>
            <person name="Pupko T."/>
            <person name="Shuman H.A."/>
            <person name="Segal G."/>
        </authorList>
    </citation>
    <scope>NUCLEOTIDE SEQUENCE [LARGE SCALE GENOMIC DNA]</scope>
    <source>
        <strain evidence="2 3">ATCC 49505</strain>
    </source>
</reference>
<comment type="caution">
    <text evidence="2">The sequence shown here is derived from an EMBL/GenBank/DDBJ whole genome shotgun (WGS) entry which is preliminary data.</text>
</comment>